<keyword evidence="9" id="KW-1185">Reference proteome</keyword>
<comment type="caution">
    <text evidence="6">Lacks conserved residue(s) required for the propagation of feature annotation.</text>
</comment>
<evidence type="ECO:0000256" key="6">
    <source>
        <dbReference type="PROSITE-ProRule" id="PRU01362"/>
    </source>
</evidence>
<accession>A0AAV3XF97</accession>
<keyword evidence="1 6" id="KW-1277">Toxin-antitoxin system</keyword>
<protein>
    <recommendedName>
        <fullName evidence="7">DarT domain-containing protein</fullName>
    </recommendedName>
</protein>
<evidence type="ECO:0000256" key="3">
    <source>
        <dbReference type="ARBA" id="ARBA00022679"/>
    </source>
</evidence>
<reference evidence="8" key="1">
    <citation type="submission" date="2019-10" db="EMBL/GenBank/DDBJ databases">
        <title>Draft genome sequece of Microseira wollei NIES-4236.</title>
        <authorList>
            <person name="Yamaguchi H."/>
            <person name="Suzuki S."/>
            <person name="Kawachi M."/>
        </authorList>
    </citation>
    <scope>NUCLEOTIDE SEQUENCE</scope>
    <source>
        <strain evidence="8">NIES-4236</strain>
    </source>
</reference>
<keyword evidence="4" id="KW-0548">Nucleotidyltransferase</keyword>
<gene>
    <name evidence="8" type="ORF">MiSe_49840</name>
</gene>
<evidence type="ECO:0000256" key="1">
    <source>
        <dbReference type="ARBA" id="ARBA00022649"/>
    </source>
</evidence>
<dbReference type="EMBL" id="BLAY01000083">
    <property type="protein sequence ID" value="GET40176.1"/>
    <property type="molecule type" value="Genomic_DNA"/>
</dbReference>
<dbReference type="PROSITE" id="PS52018">
    <property type="entry name" value="DART"/>
    <property type="match status" value="1"/>
</dbReference>
<evidence type="ECO:0000313" key="8">
    <source>
        <dbReference type="EMBL" id="GET40176.1"/>
    </source>
</evidence>
<dbReference type="GO" id="GO:0003677">
    <property type="term" value="F:DNA binding"/>
    <property type="evidence" value="ECO:0007669"/>
    <property type="project" value="UniProtKB-UniRule"/>
</dbReference>
<dbReference type="GO" id="GO:0016779">
    <property type="term" value="F:nucleotidyltransferase activity"/>
    <property type="evidence" value="ECO:0007669"/>
    <property type="project" value="UniProtKB-KW"/>
</dbReference>
<proteinExistence type="inferred from homology"/>
<comment type="caution">
    <text evidence="8">The sequence shown here is derived from an EMBL/GenBank/DDBJ whole genome shotgun (WGS) entry which is preliminary data.</text>
</comment>
<evidence type="ECO:0000256" key="2">
    <source>
        <dbReference type="ARBA" id="ARBA00022676"/>
    </source>
</evidence>
<dbReference type="Proteomes" id="UP001050975">
    <property type="component" value="Unassembled WGS sequence"/>
</dbReference>
<evidence type="ECO:0000256" key="4">
    <source>
        <dbReference type="ARBA" id="ARBA00022695"/>
    </source>
</evidence>
<evidence type="ECO:0000259" key="7">
    <source>
        <dbReference type="PROSITE" id="PS52018"/>
    </source>
</evidence>
<sequence length="99" mass="11632">MYASDSTNRRTFPGLRLLSILNSDGLIANSRLRQERIDYRDIAHDRIQDRRARKPVPCSARGTLYDDVPFYFAPRSPMLYAIHKRNVDRYFQGKNFVIP</sequence>
<dbReference type="InterPro" id="IPR029494">
    <property type="entry name" value="DarT"/>
</dbReference>
<dbReference type="AlphaFoldDB" id="A0AAV3XF97"/>
<keyword evidence="2" id="KW-0328">Glycosyltransferase</keyword>
<dbReference type="RefSeq" id="WP_226585991.1">
    <property type="nucleotide sequence ID" value="NZ_BLAY01000083.1"/>
</dbReference>
<dbReference type="GO" id="GO:0016757">
    <property type="term" value="F:glycosyltransferase activity"/>
    <property type="evidence" value="ECO:0007669"/>
    <property type="project" value="UniProtKB-KW"/>
</dbReference>
<organism evidence="8 9">
    <name type="scientific">Microseira wollei NIES-4236</name>
    <dbReference type="NCBI Taxonomy" id="2530354"/>
    <lineage>
        <taxon>Bacteria</taxon>
        <taxon>Bacillati</taxon>
        <taxon>Cyanobacteriota</taxon>
        <taxon>Cyanophyceae</taxon>
        <taxon>Oscillatoriophycideae</taxon>
        <taxon>Aerosakkonematales</taxon>
        <taxon>Aerosakkonemataceae</taxon>
        <taxon>Microseira</taxon>
    </lineage>
</organism>
<keyword evidence="5 6" id="KW-0238">DNA-binding</keyword>
<feature type="domain" description="DarT" evidence="7">
    <location>
        <begin position="6"/>
        <end position="99"/>
    </location>
</feature>
<evidence type="ECO:0000313" key="9">
    <source>
        <dbReference type="Proteomes" id="UP001050975"/>
    </source>
</evidence>
<name>A0AAV3XF97_9CYAN</name>
<dbReference type="Pfam" id="PF14487">
    <property type="entry name" value="DarT"/>
    <property type="match status" value="1"/>
</dbReference>
<evidence type="ECO:0000256" key="5">
    <source>
        <dbReference type="ARBA" id="ARBA00023125"/>
    </source>
</evidence>
<keyword evidence="3" id="KW-0808">Transferase</keyword>
<comment type="similarity">
    <text evidence="6">Belongs to the DarT ADP-ribosyltransferase family.</text>
</comment>